<feature type="compositionally biased region" description="Low complexity" evidence="17">
    <location>
        <begin position="1192"/>
        <end position="1206"/>
    </location>
</feature>
<keyword evidence="7 15" id="KW-0547">Nucleotide-binding</keyword>
<dbReference type="OrthoDB" id="3176171at2759"/>
<dbReference type="InterPro" id="IPR008984">
    <property type="entry name" value="SMAD_FHA_dom_sf"/>
</dbReference>
<dbReference type="Gene3D" id="3.40.850.10">
    <property type="entry name" value="Kinesin motor domain"/>
    <property type="match status" value="1"/>
</dbReference>
<feature type="coiled-coil region" evidence="16">
    <location>
        <begin position="940"/>
        <end position="1087"/>
    </location>
</feature>
<dbReference type="FunFam" id="3.40.850.10:FF:000042">
    <property type="entry name" value="Kinesin family member 14"/>
    <property type="match status" value="1"/>
</dbReference>
<feature type="domain" description="Kinesin motor" evidence="18">
    <location>
        <begin position="370"/>
        <end position="713"/>
    </location>
</feature>
<feature type="region of interest" description="Disordered" evidence="17">
    <location>
        <begin position="71"/>
        <end position="126"/>
    </location>
</feature>
<dbReference type="InterPro" id="IPR032405">
    <property type="entry name" value="Kinesin_assoc"/>
</dbReference>
<dbReference type="PROSITE" id="PS50067">
    <property type="entry name" value="KINESIN_MOTOR_2"/>
    <property type="match status" value="1"/>
</dbReference>
<accession>A0A8C4ZUR7</accession>
<dbReference type="GO" id="GO:0007420">
    <property type="term" value="P:brain development"/>
    <property type="evidence" value="ECO:0007669"/>
    <property type="project" value="Ensembl"/>
</dbReference>
<dbReference type="GO" id="GO:0005634">
    <property type="term" value="C:nucleus"/>
    <property type="evidence" value="ECO:0007669"/>
    <property type="project" value="UniProtKB-SubCell"/>
</dbReference>
<feature type="compositionally biased region" description="Polar residues" evidence="17">
    <location>
        <begin position="1625"/>
        <end position="1635"/>
    </location>
</feature>
<evidence type="ECO:0000313" key="20">
    <source>
        <dbReference type="Proteomes" id="UP000694546"/>
    </source>
</evidence>
<keyword evidence="20" id="KW-1185">Reference proteome</keyword>
<dbReference type="SMART" id="SM00129">
    <property type="entry name" value="KISc"/>
    <property type="match status" value="1"/>
</dbReference>
<dbReference type="Pfam" id="PF23313">
    <property type="entry name" value="4HB_KIF14"/>
    <property type="match status" value="1"/>
</dbReference>
<dbReference type="RefSeq" id="XP_030228581.1">
    <property type="nucleotide sequence ID" value="XM_030372721.1"/>
</dbReference>
<name>A0A8C4ZUR7_GADMO</name>
<evidence type="ECO:0000256" key="3">
    <source>
        <dbReference type="ARBA" id="ARBA00004214"/>
    </source>
</evidence>
<evidence type="ECO:0000256" key="11">
    <source>
        <dbReference type="ARBA" id="ARBA00023212"/>
    </source>
</evidence>
<feature type="compositionally biased region" description="Low complexity" evidence="17">
    <location>
        <begin position="326"/>
        <end position="335"/>
    </location>
</feature>
<feature type="compositionally biased region" description="Polar residues" evidence="17">
    <location>
        <begin position="306"/>
        <end position="317"/>
    </location>
</feature>
<keyword evidence="12" id="KW-0539">Nucleus</keyword>
<keyword evidence="10 15" id="KW-0505">Motor protein</keyword>
<dbReference type="Proteomes" id="UP000694546">
    <property type="component" value="Chromosome 12"/>
</dbReference>
<evidence type="ECO:0000256" key="10">
    <source>
        <dbReference type="ARBA" id="ARBA00023175"/>
    </source>
</evidence>
<reference evidence="19" key="2">
    <citation type="submission" date="2025-09" db="UniProtKB">
        <authorList>
            <consortium name="Ensembl"/>
        </authorList>
    </citation>
    <scope>IDENTIFICATION</scope>
</reference>
<organism evidence="19 20">
    <name type="scientific">Gadus morhua</name>
    <name type="common">Atlantic cod</name>
    <dbReference type="NCBI Taxonomy" id="8049"/>
    <lineage>
        <taxon>Eukaryota</taxon>
        <taxon>Metazoa</taxon>
        <taxon>Chordata</taxon>
        <taxon>Craniata</taxon>
        <taxon>Vertebrata</taxon>
        <taxon>Euteleostomi</taxon>
        <taxon>Actinopterygii</taxon>
        <taxon>Neopterygii</taxon>
        <taxon>Teleostei</taxon>
        <taxon>Neoteleostei</taxon>
        <taxon>Acanthomorphata</taxon>
        <taxon>Zeiogadaria</taxon>
        <taxon>Gadariae</taxon>
        <taxon>Gadiformes</taxon>
        <taxon>Gadoidei</taxon>
        <taxon>Gadidae</taxon>
        <taxon>Gadus</taxon>
    </lineage>
</organism>
<keyword evidence="6" id="KW-0493">Microtubule</keyword>
<evidence type="ECO:0000256" key="9">
    <source>
        <dbReference type="ARBA" id="ARBA00023054"/>
    </source>
</evidence>
<dbReference type="PANTHER" id="PTHR47117">
    <property type="entry name" value="STAR-RELATED LIPID TRANSFER PROTEIN 9"/>
    <property type="match status" value="1"/>
</dbReference>
<evidence type="ECO:0000256" key="17">
    <source>
        <dbReference type="SAM" id="MobiDB-lite"/>
    </source>
</evidence>
<dbReference type="Pfam" id="PF00225">
    <property type="entry name" value="Kinesin"/>
    <property type="match status" value="1"/>
</dbReference>
<dbReference type="PROSITE" id="PS00411">
    <property type="entry name" value="KINESIN_MOTOR_1"/>
    <property type="match status" value="1"/>
</dbReference>
<dbReference type="GO" id="GO:0005874">
    <property type="term" value="C:microtubule"/>
    <property type="evidence" value="ECO:0007669"/>
    <property type="project" value="UniProtKB-KW"/>
</dbReference>
<dbReference type="SUPFAM" id="SSF52540">
    <property type="entry name" value="P-loop containing nucleoside triphosphate hydrolases"/>
    <property type="match status" value="1"/>
</dbReference>
<dbReference type="PRINTS" id="PR00380">
    <property type="entry name" value="KINESINHEAVY"/>
</dbReference>
<dbReference type="InterPro" id="IPR019821">
    <property type="entry name" value="Kinesin_motor_CS"/>
</dbReference>
<dbReference type="Pfam" id="PF16183">
    <property type="entry name" value="Kinesin_assoc"/>
    <property type="match status" value="1"/>
</dbReference>
<evidence type="ECO:0000256" key="6">
    <source>
        <dbReference type="ARBA" id="ARBA00022701"/>
    </source>
</evidence>
<evidence type="ECO:0000256" key="7">
    <source>
        <dbReference type="ARBA" id="ARBA00022741"/>
    </source>
</evidence>
<keyword evidence="11" id="KW-0206">Cytoskeleton</keyword>
<evidence type="ECO:0000256" key="1">
    <source>
        <dbReference type="ARBA" id="ARBA00004123"/>
    </source>
</evidence>
<dbReference type="InterPro" id="IPR036961">
    <property type="entry name" value="Kinesin_motor_dom_sf"/>
</dbReference>
<keyword evidence="8 15" id="KW-0067">ATP-binding</keyword>
<gene>
    <name evidence="19" type="primary">KIF14</name>
    <name evidence="19" type="synonym">kif14</name>
</gene>
<evidence type="ECO:0000256" key="8">
    <source>
        <dbReference type="ARBA" id="ARBA00022840"/>
    </source>
</evidence>
<feature type="region of interest" description="Disordered" evidence="17">
    <location>
        <begin position="1609"/>
        <end position="1647"/>
    </location>
</feature>
<proteinExistence type="inferred from homology"/>
<dbReference type="InterPro" id="IPR000253">
    <property type="entry name" value="FHA_dom"/>
</dbReference>
<dbReference type="Gene3D" id="2.60.200.20">
    <property type="match status" value="1"/>
</dbReference>
<evidence type="ECO:0000256" key="14">
    <source>
        <dbReference type="ARBA" id="ARBA00073220"/>
    </source>
</evidence>
<dbReference type="GO" id="GO:0001822">
    <property type="term" value="P:kidney development"/>
    <property type="evidence" value="ECO:0007669"/>
    <property type="project" value="Ensembl"/>
</dbReference>
<feature type="region of interest" description="Disordered" evidence="17">
    <location>
        <begin position="1188"/>
        <end position="1208"/>
    </location>
</feature>
<dbReference type="InterPro" id="IPR001752">
    <property type="entry name" value="Kinesin_motor_dom"/>
</dbReference>
<dbReference type="CTD" id="9928"/>
<dbReference type="Ensembl" id="ENSGMOT00000058498.1">
    <property type="protein sequence ID" value="ENSGMOP00000022882.1"/>
    <property type="gene ID" value="ENSGMOG00000001084.2"/>
</dbReference>
<reference evidence="19" key="1">
    <citation type="submission" date="2025-08" db="UniProtKB">
        <authorList>
            <consortium name="Ensembl"/>
        </authorList>
    </citation>
    <scope>IDENTIFICATION</scope>
</reference>
<evidence type="ECO:0000256" key="12">
    <source>
        <dbReference type="ARBA" id="ARBA00023242"/>
    </source>
</evidence>
<comment type="similarity">
    <text evidence="15">Belongs to the TRAFAC class myosin-kinesin ATPase superfamily. Kinesin family.</text>
</comment>
<feature type="coiled-coil region" evidence="16">
    <location>
        <begin position="778"/>
        <end position="805"/>
    </location>
</feature>
<evidence type="ECO:0000256" key="5">
    <source>
        <dbReference type="ARBA" id="ARBA00022553"/>
    </source>
</evidence>
<sequence length="1673" mass="185450">MSLFSIQGRKHTTYYDHLMSSASSKTPARERLIKEQKTTQLSTHLSTDSVNSTCGESRSVYKSINRTYVIPGLSKSGGPPTPAGTPTRGRLTLQRRKTNNTNNTENNAEQTTAMSDPAEKTQTPAPEKRLTLQRRTRTVVIDRSVSSDSSRAADGQRLVPTGEPRATKVLSESNSRVPGMMGVLRTASLRDTVSKFKVKEHSAPAATPVKITDAPGKTSHNKTPTPATRQLGELGKAEDHAKVFSTPTKRTPFERIASKKDVFEKLSVKEPIPRAVSVKNSSLERPKMRRPQAEETKPVPTPRGLKTSSSVFKSNASLPARKTSSDEAASVQSSSTPSEVPPATRVSAEPLVRPSELPKQQDSLKMENSAVTVAVRVRPFNAREKTENRLQVIFMKDQETVVQHPVSKHSHSFVYDFSFCSVDVEDPSFASQQTVYQTLARPLLERAFEGFNTCLFAYGQTGSGKSYTMMGFGEEAGVIPRFCQELFSRLASVQKDKVSCHLEMSYFEVYNEKIHDLLVARDNQNHRLPLRVREHPVHGPYVADLSTHVVSSFSDIQVWLELGNKQRATAATGMNDKSSRSHSVFTLVMTQTKTEFVEEEEHDHRITSRINLVDLAGSERCNSAQTNGERLREGASINMSLLTLGKVISALADQVVNRKRVFIPYRESVLTWLLKESLGGNSKTAMIATVSPAGSNVDESLSTLRYAQQARTIINLAKVNEDTNAKLIRELKLEVEKLRAAQTSAQGVLPERERLFQQEIAGLRSKLTQRERENLENQRAWREKLEQAEIRKREETKELQRAGLTFKVDNRLPNLVNLNEDPQLSEMLLYMIREGRTLVGKLKSESPHDIQLSGALIGDRHCVISNVGGTVSVTPMESAKTFVNGNLIFTATVLNHGDRVILGGDHYFRFNHPAEVQSGKRVSCWTGSGDGQKDFEFAKNELLSAQRAQLEAEIEEAHLKAKQEMMQGIQMAKELAQKELSDQRARYEDRIHTLEEELVEESQRKQNQEQDNRRVANQMAELRQAKQHLELEVDTQKKRLRLHVEAQALEEHSVRQAKIVDALEAEKVKLSRDLEEIQKRMALRENRTPKTVAPQWDAMKLSLMIEEANKISTKLRKNTRFSRHESSEMENAREENGMQVRVQNTKLGISTFWTLERFQNNMAAMRELEQGEAASKDDEVFYDPDDEWEQDLSASSSTTTSSSASFSRRRSRSLLKSRRISGRLYEIRVHPIQSLLGASSTSTGLMGVAQPPSTHPSASSSALPGICKELIGQSLSTLRGCGGPEESMADRLIHDLQLVYTVVRTVCDLYDGLDDDSQENVFACRPEAQGQLVVATSAVERAVFLTRHWLASTRPAARALYSAAEELRCQVKRMGGFLQLLIQGCESEISSMVTEAHRKSSQCLDVALRSVGHLAALTGEPLGAPEPSARAIGKSSTSMCLLEGTNKGVGSLLEAGLHITKEMLRDAQLAYPRTPALQSLKSKAVDLACSLQTYIHCHMTERESGPDRVDDEDEAQVSHLQKLRAVATMLFQLNRAIAVLHTCLADTLRGKGRESNLTTGSAAISSSARAVGDLVRGHSEAVASVDPDLPCPRRLSTTREELQAAIHTLTTTTSDQQGAEGRQSAGPNSTGSFHTGNDDSDVSKDGSFRNKAAAKVLYSLASDVSSNRSPHWV</sequence>
<comment type="subcellular location">
    <subcellularLocation>
        <location evidence="2">Cytoplasm</location>
        <location evidence="2">Cytoskeleton</location>
        <location evidence="2">Spindle</location>
    </subcellularLocation>
    <subcellularLocation>
        <location evidence="3">Midbody</location>
    </subcellularLocation>
    <subcellularLocation>
        <location evidence="1">Nucleus</location>
    </subcellularLocation>
</comment>
<keyword evidence="5" id="KW-0597">Phosphoprotein</keyword>
<dbReference type="OMA" id="VVLIKHW"/>
<evidence type="ECO:0000256" key="4">
    <source>
        <dbReference type="ARBA" id="ARBA00022490"/>
    </source>
</evidence>
<feature type="region of interest" description="Disordered" evidence="17">
    <location>
        <begin position="199"/>
        <end position="248"/>
    </location>
</feature>
<evidence type="ECO:0000256" key="15">
    <source>
        <dbReference type="PROSITE-ProRule" id="PRU00283"/>
    </source>
</evidence>
<comment type="subunit">
    <text evidence="13">Directly interacts with PRC1 within a complex also containing KIF4A, KIF20A and KIF23; targets to the central spindle. Directly interacts with CIT depending on the activation state of the kinase (stronger interaction with the kinase-dead form); targets to the midbody. Interacts with ARRB2; the interaction is detected in the nucleus upon OR1D2 stimulation. Interacts with AKT1; the interaction is detected in the plasma membrane upon INS stimulation and promotes AKT1 phosphorylation. Interacts with SVIL; at midbody during cytokinesis. Interacts with RADIL (via PDZ domain); recruits RADIL to the microtubule network restricting RADIL from interaction with activated RAP1A.</text>
</comment>
<keyword evidence="9 16" id="KW-0175">Coiled coil</keyword>
<dbReference type="InterPro" id="IPR056523">
    <property type="entry name" value="4HB_KIF14"/>
</dbReference>
<feature type="binding site" evidence="15">
    <location>
        <begin position="459"/>
        <end position="466"/>
    </location>
    <ligand>
        <name>ATP</name>
        <dbReference type="ChEBI" id="CHEBI:30616"/>
    </ligand>
</feature>
<dbReference type="KEGG" id="gmh:115555717"/>
<dbReference type="GeneID" id="115555717"/>
<dbReference type="CDD" id="cd22707">
    <property type="entry name" value="FHA_KIF14"/>
    <property type="match status" value="1"/>
</dbReference>
<dbReference type="Pfam" id="PF00498">
    <property type="entry name" value="FHA"/>
    <property type="match status" value="1"/>
</dbReference>
<keyword evidence="4" id="KW-0963">Cytoplasm</keyword>
<dbReference type="PANTHER" id="PTHR47117:SF5">
    <property type="entry name" value="KINESIN-LIKE PROTEIN KIF14"/>
    <property type="match status" value="1"/>
</dbReference>
<dbReference type="GeneTree" id="ENSGT00940000156834"/>
<dbReference type="GO" id="GO:0008017">
    <property type="term" value="F:microtubule binding"/>
    <property type="evidence" value="ECO:0007669"/>
    <property type="project" value="InterPro"/>
</dbReference>
<dbReference type="GO" id="GO:0043066">
    <property type="term" value="P:negative regulation of apoptotic process"/>
    <property type="evidence" value="ECO:0007669"/>
    <property type="project" value="UniProtKB-ARBA"/>
</dbReference>
<dbReference type="SUPFAM" id="SSF49879">
    <property type="entry name" value="SMAD/FHA domain"/>
    <property type="match status" value="1"/>
</dbReference>
<feature type="compositionally biased region" description="Low complexity" evidence="17">
    <location>
        <begin position="99"/>
        <end position="113"/>
    </location>
</feature>
<protein>
    <recommendedName>
        <fullName evidence="14">Kinesin-like protein KIF14</fullName>
    </recommendedName>
</protein>
<dbReference type="GO" id="GO:0030496">
    <property type="term" value="C:midbody"/>
    <property type="evidence" value="ECO:0007669"/>
    <property type="project" value="UniProtKB-SubCell"/>
</dbReference>
<dbReference type="GO" id="GO:0005524">
    <property type="term" value="F:ATP binding"/>
    <property type="evidence" value="ECO:0007669"/>
    <property type="project" value="UniProtKB-UniRule"/>
</dbReference>
<evidence type="ECO:0000256" key="13">
    <source>
        <dbReference type="ARBA" id="ARBA00064520"/>
    </source>
</evidence>
<dbReference type="SMART" id="SM00240">
    <property type="entry name" value="FHA"/>
    <property type="match status" value="1"/>
</dbReference>
<feature type="region of interest" description="Disordered" evidence="17">
    <location>
        <begin position="277"/>
        <end position="350"/>
    </location>
</feature>
<evidence type="ECO:0000256" key="16">
    <source>
        <dbReference type="SAM" id="Coils"/>
    </source>
</evidence>
<dbReference type="GO" id="GO:0007018">
    <property type="term" value="P:microtubule-based movement"/>
    <property type="evidence" value="ECO:0007669"/>
    <property type="project" value="InterPro"/>
</dbReference>
<dbReference type="InterPro" id="IPR027417">
    <property type="entry name" value="P-loop_NTPase"/>
</dbReference>
<evidence type="ECO:0000259" key="18">
    <source>
        <dbReference type="PROSITE" id="PS50067"/>
    </source>
</evidence>
<dbReference type="GO" id="GO:0003777">
    <property type="term" value="F:microtubule motor activity"/>
    <property type="evidence" value="ECO:0007669"/>
    <property type="project" value="InterPro"/>
</dbReference>
<dbReference type="GO" id="GO:0005819">
    <property type="term" value="C:spindle"/>
    <property type="evidence" value="ECO:0007669"/>
    <property type="project" value="UniProtKB-SubCell"/>
</dbReference>
<dbReference type="FunFam" id="2.60.200.20:FF:000020">
    <property type="entry name" value="Kinesin family member 14"/>
    <property type="match status" value="1"/>
</dbReference>
<evidence type="ECO:0000256" key="2">
    <source>
        <dbReference type="ARBA" id="ARBA00004186"/>
    </source>
</evidence>
<evidence type="ECO:0000313" key="19">
    <source>
        <dbReference type="Ensembl" id="ENSGMOP00000022882.1"/>
    </source>
</evidence>
<feature type="compositionally biased region" description="Basic and acidic residues" evidence="17">
    <location>
        <begin position="282"/>
        <end position="297"/>
    </location>
</feature>
<dbReference type="CDD" id="cd01365">
    <property type="entry name" value="KISc_KIF1A_KIF1B"/>
    <property type="match status" value="1"/>
</dbReference>